<organism evidence="1 2">
    <name type="scientific">Vibrio japonicus</name>
    <dbReference type="NCBI Taxonomy" id="1824638"/>
    <lineage>
        <taxon>Bacteria</taxon>
        <taxon>Pseudomonadati</taxon>
        <taxon>Pseudomonadota</taxon>
        <taxon>Gammaproteobacteria</taxon>
        <taxon>Vibrionales</taxon>
        <taxon>Vibrionaceae</taxon>
        <taxon>Vibrio</taxon>
    </lineage>
</organism>
<dbReference type="EMBL" id="CP102096">
    <property type="protein sequence ID" value="UUM31833.1"/>
    <property type="molecule type" value="Genomic_DNA"/>
</dbReference>
<keyword evidence="2" id="KW-1185">Reference proteome</keyword>
<dbReference type="Proteomes" id="UP001058602">
    <property type="component" value="Chromosome 1"/>
</dbReference>
<evidence type="ECO:0000313" key="2">
    <source>
        <dbReference type="Proteomes" id="UP001058602"/>
    </source>
</evidence>
<reference evidence="1" key="1">
    <citation type="submission" date="2022-07" db="EMBL/GenBank/DDBJ databases">
        <title>Complete genome of Vibrio japonicus strain JCM 31412T and phylogenomic assessment of the Nereis clade of the genus Vibrio.</title>
        <authorList>
            <person name="Shlafstein M.D."/>
            <person name="Emsley S.A."/>
            <person name="Ushijima B."/>
            <person name="Videau P."/>
            <person name="Saw J.H."/>
        </authorList>
    </citation>
    <scope>NUCLEOTIDE SEQUENCE</scope>
    <source>
        <strain evidence="1">JCM 31412</strain>
    </source>
</reference>
<sequence>MFGDITDDDVSTILSSIEQSAKDTDGSVTIEVQNNANEHVTIELEGLSAADITNNLDSMFIIKD</sequence>
<evidence type="ECO:0000313" key="1">
    <source>
        <dbReference type="EMBL" id="UUM31833.1"/>
    </source>
</evidence>
<proteinExistence type="predicted"/>
<protein>
    <submittedName>
        <fullName evidence="1">Uncharacterized protein</fullName>
    </submittedName>
</protein>
<gene>
    <name evidence="1" type="ORF">NP165_06795</name>
</gene>
<name>A0ABY5LM28_9VIBR</name>
<accession>A0ABY5LM28</accession>